<gene>
    <name evidence="6" type="ORF">IAA97_03480</name>
</gene>
<dbReference type="PANTHER" id="PTHR32329">
    <property type="entry name" value="BIFUNCTIONAL PROTEIN [INCLUDES 2-HYDROXYACYL-COA DEHYDRATASE (N-TER) AND ITS ACTIVATOR DOMAIN (C_TERM)-RELATED"/>
    <property type="match status" value="1"/>
</dbReference>
<dbReference type="CDD" id="cd24034">
    <property type="entry name" value="ASKHA_NBD_O66634-like_rpt1"/>
    <property type="match status" value="1"/>
</dbReference>
<name>A0A9D9E0M8_9SPIO</name>
<dbReference type="InterPro" id="IPR002731">
    <property type="entry name" value="ATPase_BadF"/>
</dbReference>
<evidence type="ECO:0000313" key="6">
    <source>
        <dbReference type="EMBL" id="MBO8436021.1"/>
    </source>
</evidence>
<evidence type="ECO:0000313" key="7">
    <source>
        <dbReference type="Proteomes" id="UP000823615"/>
    </source>
</evidence>
<keyword evidence="3" id="KW-0408">Iron</keyword>
<dbReference type="PANTHER" id="PTHR32329:SF4">
    <property type="entry name" value="ACTIVATOR OF 2-HYDROXYACYL-COA DEHYDRATASE"/>
    <property type="match status" value="1"/>
</dbReference>
<dbReference type="InterPro" id="IPR051805">
    <property type="entry name" value="Dehydratase_Activator_Redct"/>
</dbReference>
<dbReference type="InterPro" id="IPR008275">
    <property type="entry name" value="CoA_E_activase_dom"/>
</dbReference>
<dbReference type="GO" id="GO:0051536">
    <property type="term" value="F:iron-sulfur cluster binding"/>
    <property type="evidence" value="ECO:0007669"/>
    <property type="project" value="UniProtKB-KW"/>
</dbReference>
<comment type="cofactor">
    <cofactor evidence="1">
        <name>[4Fe-4S] cluster</name>
        <dbReference type="ChEBI" id="CHEBI:49883"/>
    </cofactor>
</comment>
<protein>
    <submittedName>
        <fullName evidence="6">2-hydroxyglutaryl-CoA dehydratase</fullName>
    </submittedName>
</protein>
<evidence type="ECO:0000256" key="2">
    <source>
        <dbReference type="ARBA" id="ARBA00022723"/>
    </source>
</evidence>
<dbReference type="AlphaFoldDB" id="A0A9D9E0M8"/>
<evidence type="ECO:0000256" key="1">
    <source>
        <dbReference type="ARBA" id="ARBA00001966"/>
    </source>
</evidence>
<dbReference type="NCBIfam" id="TIGR00241">
    <property type="entry name" value="CoA_E_activ"/>
    <property type="match status" value="1"/>
</dbReference>
<reference evidence="6" key="2">
    <citation type="journal article" date="2021" name="PeerJ">
        <title>Extensive microbial diversity within the chicken gut microbiome revealed by metagenomics and culture.</title>
        <authorList>
            <person name="Gilroy R."/>
            <person name="Ravi A."/>
            <person name="Getino M."/>
            <person name="Pursley I."/>
            <person name="Horton D.L."/>
            <person name="Alikhan N.F."/>
            <person name="Baker D."/>
            <person name="Gharbi K."/>
            <person name="Hall N."/>
            <person name="Watson M."/>
            <person name="Adriaenssens E.M."/>
            <person name="Foster-Nyarko E."/>
            <person name="Jarju S."/>
            <person name="Secka A."/>
            <person name="Antonio M."/>
            <person name="Oren A."/>
            <person name="Chaudhuri R.R."/>
            <person name="La Ragione R."/>
            <person name="Hildebrand F."/>
            <person name="Pallen M.J."/>
        </authorList>
    </citation>
    <scope>NUCLEOTIDE SEQUENCE</scope>
    <source>
        <strain evidence="6">7293</strain>
    </source>
</reference>
<organism evidence="6 7">
    <name type="scientific">Candidatus Ornithospirochaeta stercoripullorum</name>
    <dbReference type="NCBI Taxonomy" id="2840899"/>
    <lineage>
        <taxon>Bacteria</taxon>
        <taxon>Pseudomonadati</taxon>
        <taxon>Spirochaetota</taxon>
        <taxon>Spirochaetia</taxon>
        <taxon>Spirochaetales</taxon>
        <taxon>Spirochaetaceae</taxon>
        <taxon>Spirochaetaceae incertae sedis</taxon>
        <taxon>Candidatus Ornithospirochaeta</taxon>
    </lineage>
</organism>
<proteinExistence type="predicted"/>
<feature type="domain" description="ATPase BadF/BadG/BcrA/BcrD type" evidence="5">
    <location>
        <begin position="312"/>
        <end position="476"/>
    </location>
</feature>
<accession>A0A9D9E0M8</accession>
<reference evidence="6" key="1">
    <citation type="submission" date="2020-10" db="EMBL/GenBank/DDBJ databases">
        <authorList>
            <person name="Gilroy R."/>
        </authorList>
    </citation>
    <scope>NUCLEOTIDE SEQUENCE</scope>
    <source>
        <strain evidence="6">7293</strain>
    </source>
</reference>
<evidence type="ECO:0000256" key="3">
    <source>
        <dbReference type="ARBA" id="ARBA00023004"/>
    </source>
</evidence>
<dbReference type="Proteomes" id="UP000823615">
    <property type="component" value="Unassembled WGS sequence"/>
</dbReference>
<keyword evidence="2" id="KW-0479">Metal-binding</keyword>
<dbReference type="Gene3D" id="3.30.420.40">
    <property type="match status" value="4"/>
</dbReference>
<dbReference type="Pfam" id="PF01869">
    <property type="entry name" value="BcrAD_BadFG"/>
    <property type="match status" value="2"/>
</dbReference>
<feature type="non-terminal residue" evidence="6">
    <location>
        <position position="477"/>
    </location>
</feature>
<dbReference type="InterPro" id="IPR043129">
    <property type="entry name" value="ATPase_NBD"/>
</dbReference>
<evidence type="ECO:0000259" key="5">
    <source>
        <dbReference type="Pfam" id="PF01869"/>
    </source>
</evidence>
<sequence>MKVGIDVGSTTMKAVALSEDNTLIYSDYQRHRSQIIEKGREMLDQMMQKIGDQEVSISLSGSAGMGLAEAAAIPFVQEVYATRTAAKTFIPDTDTIIELGGEDAKILFLNHGLEVRMNGTCAGGTGAFIDQMATLLGISMEDMNDLSEKSTTIYTIASRCGVFAKSDIQPLINQGAKTEDIASSILVAVVNQTIAGLAQGRKIEGKVIYLGGPLTFIPRLRYFFDEAIKTTGICPENSLYYVAMGSALSPGGKVMRISEIIKALESYKGHSSFIKLEPLFNSEEEYKAFSERHRKASVPIRDPRTYTGRAYLGIDAGSTTIKTCILAENGDLLLSRYSPNNGNPVQAIHSFLSTFYESYPDITIAGSASTGYGEDLMKTAFSLDYSLVETEAHFIGAKHFMDDVDFIIDIGGQDIKCFRIRDGVIDDIFLNEACSSGCGSFLQTFANALGKSAEEFASLAVTAKAPVDLGSRCTVFM</sequence>
<comment type="caution">
    <text evidence="6">The sequence shown here is derived from an EMBL/GenBank/DDBJ whole genome shotgun (WGS) entry which is preliminary data.</text>
</comment>
<dbReference type="EMBL" id="JADIMT010000045">
    <property type="protein sequence ID" value="MBO8436021.1"/>
    <property type="molecule type" value="Genomic_DNA"/>
</dbReference>
<feature type="domain" description="ATPase BadF/BadG/BcrA/BcrD type" evidence="5">
    <location>
        <begin position="3"/>
        <end position="215"/>
    </location>
</feature>
<dbReference type="GO" id="GO:0046872">
    <property type="term" value="F:metal ion binding"/>
    <property type="evidence" value="ECO:0007669"/>
    <property type="project" value="UniProtKB-KW"/>
</dbReference>
<evidence type="ECO:0000256" key="4">
    <source>
        <dbReference type="ARBA" id="ARBA00023014"/>
    </source>
</evidence>
<keyword evidence="4" id="KW-0411">Iron-sulfur</keyword>
<dbReference type="SUPFAM" id="SSF53067">
    <property type="entry name" value="Actin-like ATPase domain"/>
    <property type="match status" value="2"/>
</dbReference>